<feature type="domain" description="NADP-dependent oxidoreductase" evidence="2">
    <location>
        <begin position="75"/>
        <end position="165"/>
    </location>
</feature>
<dbReference type="Gene3D" id="3.20.20.100">
    <property type="entry name" value="NADP-dependent oxidoreductase domain"/>
    <property type="match status" value="2"/>
</dbReference>
<name>A0A9N8YQ76_9GLOM</name>
<dbReference type="InterPro" id="IPR050523">
    <property type="entry name" value="AKR_Detox_Biosynth"/>
</dbReference>
<dbReference type="Pfam" id="PF00248">
    <property type="entry name" value="Aldo_ket_red"/>
    <property type="match status" value="1"/>
</dbReference>
<dbReference type="GO" id="GO:0016491">
    <property type="term" value="F:oxidoreductase activity"/>
    <property type="evidence" value="ECO:0007669"/>
    <property type="project" value="UniProtKB-KW"/>
</dbReference>
<dbReference type="EMBL" id="CAJVPV010000023">
    <property type="protein sequence ID" value="CAG8438860.1"/>
    <property type="molecule type" value="Genomic_DNA"/>
</dbReference>
<sequence length="183" mass="20197">MTQESKKSLGTLSDYVLLGCSGLRVLPLCLGTMTFGENWGFGANFEECKEVFDHYFEQGDTANLYTGGDPASAELGIGTVPWGFLAEGRVKDSWEKNWEILDEVKKISKEVNRSPVQVALNWIAQKPGITSSLIGARTKAQLVENIKALEFKLTPEQINRLDNVSEPPMSFPQSFYGFGPGKV</sequence>
<comment type="caution">
    <text evidence="3">The sequence shown here is derived from an EMBL/GenBank/DDBJ whole genome shotgun (WGS) entry which is preliminary data.</text>
</comment>
<dbReference type="InterPro" id="IPR036812">
    <property type="entry name" value="NAD(P)_OxRdtase_dom_sf"/>
</dbReference>
<protein>
    <submittedName>
        <fullName evidence="3">5146_t:CDS:1</fullName>
    </submittedName>
</protein>
<dbReference type="AlphaFoldDB" id="A0A9N8YQ76"/>
<dbReference type="InterPro" id="IPR023210">
    <property type="entry name" value="NADP_OxRdtase_dom"/>
</dbReference>
<dbReference type="Proteomes" id="UP000789342">
    <property type="component" value="Unassembled WGS sequence"/>
</dbReference>
<evidence type="ECO:0000313" key="3">
    <source>
        <dbReference type="EMBL" id="CAG8438860.1"/>
    </source>
</evidence>
<organism evidence="3 4">
    <name type="scientific">Acaulospora morrowiae</name>
    <dbReference type="NCBI Taxonomy" id="94023"/>
    <lineage>
        <taxon>Eukaryota</taxon>
        <taxon>Fungi</taxon>
        <taxon>Fungi incertae sedis</taxon>
        <taxon>Mucoromycota</taxon>
        <taxon>Glomeromycotina</taxon>
        <taxon>Glomeromycetes</taxon>
        <taxon>Diversisporales</taxon>
        <taxon>Acaulosporaceae</taxon>
        <taxon>Acaulospora</taxon>
    </lineage>
</organism>
<evidence type="ECO:0000256" key="1">
    <source>
        <dbReference type="ARBA" id="ARBA00023002"/>
    </source>
</evidence>
<keyword evidence="4" id="KW-1185">Reference proteome</keyword>
<dbReference type="SUPFAM" id="SSF51430">
    <property type="entry name" value="NAD(P)-linked oxidoreductase"/>
    <property type="match status" value="2"/>
</dbReference>
<evidence type="ECO:0000259" key="2">
    <source>
        <dbReference type="Pfam" id="PF00248"/>
    </source>
</evidence>
<keyword evidence="1" id="KW-0560">Oxidoreductase</keyword>
<dbReference type="OrthoDB" id="37537at2759"/>
<reference evidence="3" key="1">
    <citation type="submission" date="2021-06" db="EMBL/GenBank/DDBJ databases">
        <authorList>
            <person name="Kallberg Y."/>
            <person name="Tangrot J."/>
            <person name="Rosling A."/>
        </authorList>
    </citation>
    <scope>NUCLEOTIDE SEQUENCE</scope>
    <source>
        <strain evidence="3">CL551</strain>
    </source>
</reference>
<gene>
    <name evidence="3" type="ORF">AMORRO_LOCUS126</name>
</gene>
<dbReference type="PANTHER" id="PTHR43364:SF4">
    <property type="entry name" value="NAD(P)-LINKED OXIDOREDUCTASE SUPERFAMILY PROTEIN"/>
    <property type="match status" value="1"/>
</dbReference>
<dbReference type="PANTHER" id="PTHR43364">
    <property type="entry name" value="NADH-SPECIFIC METHYLGLYOXAL REDUCTASE-RELATED"/>
    <property type="match status" value="1"/>
</dbReference>
<accession>A0A9N8YQ76</accession>
<proteinExistence type="predicted"/>
<evidence type="ECO:0000313" key="4">
    <source>
        <dbReference type="Proteomes" id="UP000789342"/>
    </source>
</evidence>